<dbReference type="OrthoDB" id="21204at2759"/>
<feature type="domain" description="RING-type" evidence="7">
    <location>
        <begin position="381"/>
        <end position="424"/>
    </location>
</feature>
<protein>
    <recommendedName>
        <fullName evidence="7">RING-type domain-containing protein</fullName>
    </recommendedName>
</protein>
<name>A0A507BCQ7_9PEZI</name>
<comment type="caution">
    <text evidence="8">The sequence shown here is derived from an EMBL/GenBank/DDBJ whole genome shotgun (WGS) entry which is preliminary data.</text>
</comment>
<dbReference type="GeneID" id="41979760"/>
<feature type="compositionally biased region" description="Polar residues" evidence="5">
    <location>
        <begin position="1"/>
        <end position="18"/>
    </location>
</feature>
<feature type="transmembrane region" description="Helical" evidence="6">
    <location>
        <begin position="242"/>
        <end position="268"/>
    </location>
</feature>
<keyword evidence="6" id="KW-0472">Membrane</keyword>
<dbReference type="InParanoid" id="A0A507BCQ7"/>
<dbReference type="CDD" id="cd16448">
    <property type="entry name" value="RING-H2"/>
    <property type="match status" value="1"/>
</dbReference>
<dbReference type="PROSITE" id="PS50089">
    <property type="entry name" value="ZF_RING_2"/>
    <property type="match status" value="1"/>
</dbReference>
<keyword evidence="1" id="KW-0479">Metal-binding</keyword>
<proteinExistence type="predicted"/>
<keyword evidence="3" id="KW-0862">Zinc</keyword>
<dbReference type="SUPFAM" id="SSF57850">
    <property type="entry name" value="RING/U-box"/>
    <property type="match status" value="1"/>
</dbReference>
<dbReference type="PANTHER" id="PTHR14155">
    <property type="entry name" value="RING FINGER DOMAIN-CONTAINING"/>
    <property type="match status" value="1"/>
</dbReference>
<dbReference type="STRING" id="1093900.A0A507BCQ7"/>
<evidence type="ECO:0000256" key="3">
    <source>
        <dbReference type="ARBA" id="ARBA00022833"/>
    </source>
</evidence>
<dbReference type="InterPro" id="IPR053238">
    <property type="entry name" value="RING-H2_zinc_finger"/>
</dbReference>
<evidence type="ECO:0000256" key="2">
    <source>
        <dbReference type="ARBA" id="ARBA00022771"/>
    </source>
</evidence>
<feature type="region of interest" description="Disordered" evidence="5">
    <location>
        <begin position="1"/>
        <end position="37"/>
    </location>
</feature>
<dbReference type="Proteomes" id="UP000319257">
    <property type="component" value="Unassembled WGS sequence"/>
</dbReference>
<keyword evidence="6" id="KW-1133">Transmembrane helix</keyword>
<evidence type="ECO:0000313" key="9">
    <source>
        <dbReference type="Proteomes" id="UP000319257"/>
    </source>
</evidence>
<keyword evidence="6" id="KW-0812">Transmembrane</keyword>
<reference evidence="8 9" key="1">
    <citation type="submission" date="2019-06" db="EMBL/GenBank/DDBJ databases">
        <title>Draft genome sequence of the filamentous fungus Phialemoniopsis curvata isolated from diesel fuel.</title>
        <authorList>
            <person name="Varaljay V.A."/>
            <person name="Lyon W.J."/>
            <person name="Crouch A.L."/>
            <person name="Drake C.E."/>
            <person name="Hollomon J.M."/>
            <person name="Nadeau L.J."/>
            <person name="Nunn H.S."/>
            <person name="Stevenson B.S."/>
            <person name="Bojanowski C.L."/>
            <person name="Crookes-Goodson W.J."/>
        </authorList>
    </citation>
    <scope>NUCLEOTIDE SEQUENCE [LARGE SCALE GENOMIC DNA]</scope>
    <source>
        <strain evidence="8 9">D216</strain>
    </source>
</reference>
<evidence type="ECO:0000256" key="6">
    <source>
        <dbReference type="SAM" id="Phobius"/>
    </source>
</evidence>
<dbReference type="GO" id="GO:0008270">
    <property type="term" value="F:zinc ion binding"/>
    <property type="evidence" value="ECO:0007669"/>
    <property type="project" value="UniProtKB-KW"/>
</dbReference>
<keyword evidence="9" id="KW-1185">Reference proteome</keyword>
<evidence type="ECO:0000259" key="7">
    <source>
        <dbReference type="PROSITE" id="PS50089"/>
    </source>
</evidence>
<dbReference type="RefSeq" id="XP_030998747.1">
    <property type="nucleotide sequence ID" value="XM_031135140.1"/>
</dbReference>
<dbReference type="InterPro" id="IPR001841">
    <property type="entry name" value="Znf_RING"/>
</dbReference>
<sequence>MQSVVQQSPVGWNQTQIERNPEEYHRPVGKLSSLVPNTPTPKTYASPVMIQSQIAYSDHITQNIGTISPNYIPSNGNLIQGLLYVPDLDAGDDCIGKSNSIIPTSVVRQANLPPTAYNLIAIAPWIDSDCSKSFLRAARQDPLRALIFYLPTNDTSPPPPADAGEWLIDDAMDWKSQNHFPVFAVPGAIGSQMMYQLSLYSGDLSTVPYGQNISDLYNPNVGDYVRIWTELYTSPPSTLPAIWAFVLIIVGVIIFVIASTSCLMHLTWRQRRASLRRRVIDGEVNLEAMGIKRLSVPLEHIQSFPLYTYHYEPAEISPQMSPALPQEPEKAVVADAGNIQARDMSDLASSGPAHSVAGEKPASRADAPSLIVTDLNYQPACLICFASFQNRETIIRELPCGHIFHPVCIDGLLSEVSSLCPVCKASMLPPGSCPPVTNSMVRRELTVRRLRERLSHDSDDEDDDVVDGAPAGRIRSWGTAFRKRLHSIGHRSHSRRSVASNAEYGNVAIELPRLSAKADERRPSNQSTGVAGRRLIRLSTLSSDADTVGGTGPSRWKRMRRRIFPGFS</sequence>
<evidence type="ECO:0000256" key="1">
    <source>
        <dbReference type="ARBA" id="ARBA00022723"/>
    </source>
</evidence>
<dbReference type="Gene3D" id="3.30.40.10">
    <property type="entry name" value="Zinc/RING finger domain, C3HC4 (zinc finger)"/>
    <property type="match status" value="1"/>
</dbReference>
<dbReference type="InterPro" id="IPR013083">
    <property type="entry name" value="Znf_RING/FYVE/PHD"/>
</dbReference>
<evidence type="ECO:0000256" key="4">
    <source>
        <dbReference type="PROSITE-ProRule" id="PRU00175"/>
    </source>
</evidence>
<dbReference type="Pfam" id="PF13639">
    <property type="entry name" value="zf-RING_2"/>
    <property type="match status" value="1"/>
</dbReference>
<keyword evidence="2 4" id="KW-0863">Zinc-finger</keyword>
<gene>
    <name evidence="8" type="ORF">E0L32_012313</name>
</gene>
<dbReference type="EMBL" id="SKBQ01000153">
    <property type="protein sequence ID" value="TPX17036.1"/>
    <property type="molecule type" value="Genomic_DNA"/>
</dbReference>
<dbReference type="AlphaFoldDB" id="A0A507BCQ7"/>
<evidence type="ECO:0000313" key="8">
    <source>
        <dbReference type="EMBL" id="TPX17036.1"/>
    </source>
</evidence>
<organism evidence="8 9">
    <name type="scientific">Thyridium curvatum</name>
    <dbReference type="NCBI Taxonomy" id="1093900"/>
    <lineage>
        <taxon>Eukaryota</taxon>
        <taxon>Fungi</taxon>
        <taxon>Dikarya</taxon>
        <taxon>Ascomycota</taxon>
        <taxon>Pezizomycotina</taxon>
        <taxon>Sordariomycetes</taxon>
        <taxon>Sordariomycetidae</taxon>
        <taxon>Thyridiales</taxon>
        <taxon>Thyridiaceae</taxon>
        <taxon>Thyridium</taxon>
    </lineage>
</organism>
<accession>A0A507BCQ7</accession>
<dbReference type="SMART" id="SM00184">
    <property type="entry name" value="RING"/>
    <property type="match status" value="1"/>
</dbReference>
<dbReference type="PANTHER" id="PTHR14155:SF627">
    <property type="entry name" value="OS06G0192800 PROTEIN"/>
    <property type="match status" value="1"/>
</dbReference>
<evidence type="ECO:0000256" key="5">
    <source>
        <dbReference type="SAM" id="MobiDB-lite"/>
    </source>
</evidence>